<evidence type="ECO:0000256" key="3">
    <source>
        <dbReference type="ARBA" id="ARBA00011881"/>
    </source>
</evidence>
<proteinExistence type="inferred from homology"/>
<evidence type="ECO:0000256" key="2">
    <source>
        <dbReference type="ARBA" id="ARBA00006054"/>
    </source>
</evidence>
<evidence type="ECO:0000256" key="1">
    <source>
        <dbReference type="ARBA" id="ARBA00004843"/>
    </source>
</evidence>
<feature type="binding site" evidence="10">
    <location>
        <position position="37"/>
    </location>
    <ligand>
        <name>NAD(+)</name>
        <dbReference type="ChEBI" id="CHEBI:57540"/>
    </ligand>
</feature>
<comment type="subunit">
    <text evidence="3 10">Homotetramer.</text>
</comment>
<sequence>MSISRQKVVLVGDGAVGSAYAFAMVQQGIAEEFAIINHTHEKAVGDVLDLEDATAYTHNKKIYAAGYDTCKDADIVVLTAGAAQKPGESRLELVSRNLKITKDIVDQVMASGFDGIFLVAANPVDILTYATQKFSGLPEKRVIGSGTSLDSARLQVALSKVFDVHPSNVIAYMLGEHGDTEFASFNNATIGGVPLLSLAEFNNVPMDQLKKIEDEVRHKAYEIINRKGATYYGVATSLARITRAILRDDDEILPVSAPMNGEYGLNDIYIGTTAVINRTGICEVFELPLFDEEAKSMAHSAAVLKEITDNGMKQLEAEN</sequence>
<organism evidence="15 16">
    <name type="scientific">Limosilactobacillus gastricus DSM 16045</name>
    <dbReference type="NCBI Taxonomy" id="1423749"/>
    <lineage>
        <taxon>Bacteria</taxon>
        <taxon>Bacillati</taxon>
        <taxon>Bacillota</taxon>
        <taxon>Bacilli</taxon>
        <taxon>Lactobacillales</taxon>
        <taxon>Lactobacillaceae</taxon>
        <taxon>Limosilactobacillus</taxon>
    </lineage>
</organism>
<evidence type="ECO:0000256" key="6">
    <source>
        <dbReference type="ARBA" id="ARBA00023002"/>
    </source>
</evidence>
<comment type="subcellular location">
    <subcellularLocation>
        <location evidence="10">Cytoplasm</location>
    </subcellularLocation>
</comment>
<accession>A0A0R1V6G5</accession>
<keyword evidence="6 10" id="KW-0560">Oxidoreductase</keyword>
<dbReference type="GO" id="GO:0005737">
    <property type="term" value="C:cytoplasm"/>
    <property type="evidence" value="ECO:0007669"/>
    <property type="project" value="UniProtKB-SubCell"/>
</dbReference>
<evidence type="ECO:0000256" key="9">
    <source>
        <dbReference type="ARBA" id="ARBA00056904"/>
    </source>
</evidence>
<dbReference type="Gene3D" id="3.40.50.720">
    <property type="entry name" value="NAD(P)-binding Rossmann-like Domain"/>
    <property type="match status" value="1"/>
</dbReference>
<dbReference type="EMBL" id="AZFN01000021">
    <property type="protein sequence ID" value="KRM01127.1"/>
    <property type="molecule type" value="Genomic_DNA"/>
</dbReference>
<dbReference type="PATRIC" id="fig|1423749.3.peg.859"/>
<dbReference type="Pfam" id="PF00056">
    <property type="entry name" value="Ldh_1_N"/>
    <property type="match status" value="1"/>
</dbReference>
<dbReference type="PRINTS" id="PR00086">
    <property type="entry name" value="LLDHDRGNASE"/>
</dbReference>
<comment type="caution">
    <text evidence="15">The sequence shown here is derived from an EMBL/GenBank/DDBJ whole genome shotgun (WGS) entry which is preliminary data.</text>
</comment>
<feature type="binding site" evidence="10">
    <location>
        <begin position="150"/>
        <end position="153"/>
    </location>
    <ligand>
        <name>substrate</name>
    </ligand>
</feature>
<feature type="binding site" evidence="10">
    <location>
        <position position="230"/>
    </location>
    <ligand>
        <name>substrate</name>
    </ligand>
</feature>
<feature type="binding site" evidence="12">
    <location>
        <begin position="12"/>
        <end position="17"/>
    </location>
    <ligand>
        <name>NAD(+)</name>
        <dbReference type="ChEBI" id="CHEBI:57540"/>
    </ligand>
</feature>
<evidence type="ECO:0000256" key="12">
    <source>
        <dbReference type="PIRSR" id="PIRSR000102-3"/>
    </source>
</evidence>
<feature type="binding site" evidence="10">
    <location>
        <position position="42"/>
    </location>
    <ligand>
        <name>NAD(+)</name>
        <dbReference type="ChEBI" id="CHEBI:57540"/>
    </ligand>
</feature>
<evidence type="ECO:0000256" key="4">
    <source>
        <dbReference type="ARBA" id="ARBA00012967"/>
    </source>
</evidence>
<feature type="binding site" evidence="10">
    <location>
        <position position="145"/>
    </location>
    <ligand>
        <name>NAD(+)</name>
        <dbReference type="ChEBI" id="CHEBI:57540"/>
    </ligand>
</feature>
<feature type="active site" description="Proton acceptor" evidence="10 11">
    <location>
        <position position="177"/>
    </location>
</feature>
<dbReference type="GO" id="GO:0006096">
    <property type="term" value="P:glycolytic process"/>
    <property type="evidence" value="ECO:0007669"/>
    <property type="project" value="UniProtKB-UniRule"/>
</dbReference>
<feature type="domain" description="Lactate/malate dehydrogenase N-terminal" evidence="13">
    <location>
        <begin position="7"/>
        <end position="144"/>
    </location>
</feature>
<dbReference type="NCBIfam" id="NF000824">
    <property type="entry name" value="PRK00066.1"/>
    <property type="match status" value="1"/>
</dbReference>
<feature type="binding site" evidence="10">
    <location>
        <position position="16"/>
    </location>
    <ligand>
        <name>NAD(+)</name>
        <dbReference type="ChEBI" id="CHEBI:57540"/>
    </ligand>
</feature>
<dbReference type="FunFam" id="3.40.50.720:FF:000018">
    <property type="entry name" value="Malate dehydrogenase"/>
    <property type="match status" value="1"/>
</dbReference>
<comment type="function">
    <text evidence="9 10">Catalyzes the conversion of lactate to pyruvate.</text>
</comment>
<evidence type="ECO:0000256" key="8">
    <source>
        <dbReference type="ARBA" id="ARBA00049258"/>
    </source>
</evidence>
<evidence type="ECO:0000259" key="14">
    <source>
        <dbReference type="Pfam" id="PF02866"/>
    </source>
</evidence>
<evidence type="ECO:0000256" key="5">
    <source>
        <dbReference type="ARBA" id="ARBA00016495"/>
    </source>
</evidence>
<keyword evidence="10" id="KW-0963">Cytoplasm</keyword>
<dbReference type="Gene3D" id="3.90.110.10">
    <property type="entry name" value="Lactate dehydrogenase/glycoside hydrolase, family 4, C-terminal"/>
    <property type="match status" value="1"/>
</dbReference>
<feature type="binding site" evidence="10">
    <location>
        <position position="67"/>
    </location>
    <ligand>
        <name>NAD(+)</name>
        <dbReference type="ChEBI" id="CHEBI:57540"/>
    </ligand>
</feature>
<evidence type="ECO:0000256" key="7">
    <source>
        <dbReference type="ARBA" id="ARBA00023027"/>
    </source>
</evidence>
<dbReference type="InterPro" id="IPR022383">
    <property type="entry name" value="Lactate/malate_DH_C"/>
</dbReference>
<dbReference type="InterPro" id="IPR015955">
    <property type="entry name" value="Lactate_DH/Glyco_Ohase_4_C"/>
</dbReference>
<gene>
    <name evidence="10" type="primary">ldh</name>
    <name evidence="15" type="ORF">FC60_GL000852</name>
</gene>
<feature type="modified residue" description="Phosphotyrosine" evidence="10">
    <location>
        <position position="221"/>
    </location>
</feature>
<dbReference type="EC" id="1.1.1.27" evidence="4 10"/>
<dbReference type="Pfam" id="PF02866">
    <property type="entry name" value="Ldh_1_C"/>
    <property type="match status" value="1"/>
</dbReference>
<feature type="binding site" evidence="12">
    <location>
        <position position="97"/>
    </location>
    <ligand>
        <name>NAD(+)</name>
        <dbReference type="ChEBI" id="CHEBI:57540"/>
    </ligand>
</feature>
<keyword evidence="10" id="KW-0597">Phosphoprotein</keyword>
<keyword evidence="16" id="KW-1185">Reference proteome</keyword>
<dbReference type="GO" id="GO:0004459">
    <property type="term" value="F:L-lactate dehydrogenase (NAD+) activity"/>
    <property type="evidence" value="ECO:0007669"/>
    <property type="project" value="UniProtKB-UniRule"/>
</dbReference>
<name>A0A0R1V6G5_9LACO</name>
<comment type="caution">
    <text evidence="10">Lacks conserved residue(s) required for the propagation of feature annotation.</text>
</comment>
<keyword evidence="7 10" id="KW-0520">NAD</keyword>
<dbReference type="UniPathway" id="UPA00554">
    <property type="reaction ID" value="UER00611"/>
</dbReference>
<comment type="similarity">
    <text evidence="2 10">Belongs to the LDH/MDH superfamily. LDH family.</text>
</comment>
<feature type="binding site" evidence="10">
    <location>
        <position position="84"/>
    </location>
    <ligand>
        <name>substrate</name>
    </ligand>
</feature>
<dbReference type="InterPro" id="IPR001557">
    <property type="entry name" value="L-lactate/malate_DH"/>
</dbReference>
<evidence type="ECO:0000256" key="11">
    <source>
        <dbReference type="PIRSR" id="PIRSR000102-1"/>
    </source>
</evidence>
<feature type="domain" description="Lactate/malate dehydrogenase C-terminal" evidence="14">
    <location>
        <begin position="147"/>
        <end position="313"/>
    </location>
</feature>
<dbReference type="InterPro" id="IPR001236">
    <property type="entry name" value="Lactate/malate_DH_N"/>
</dbReference>
<feature type="binding site" evidence="10">
    <location>
        <begin position="120"/>
        <end position="122"/>
    </location>
    <ligand>
        <name>NAD(+)</name>
        <dbReference type="ChEBI" id="CHEBI:57540"/>
    </ligand>
</feature>
<dbReference type="RefSeq" id="WP_007122140.1">
    <property type="nucleotide sequence ID" value="NZ_AZFN01000021.1"/>
</dbReference>
<dbReference type="PANTHER" id="PTHR43128">
    <property type="entry name" value="L-2-HYDROXYCARBOXYLATE DEHYDROGENASE (NAD(P)(+))"/>
    <property type="match status" value="1"/>
</dbReference>
<evidence type="ECO:0000259" key="13">
    <source>
        <dbReference type="Pfam" id="PF00056"/>
    </source>
</evidence>
<dbReference type="PROSITE" id="PS00064">
    <property type="entry name" value="L_LDH"/>
    <property type="match status" value="1"/>
</dbReference>
<dbReference type="AlphaFoldDB" id="A0A0R1V6G5"/>
<feature type="binding site" evidence="10">
    <location>
        <begin position="122"/>
        <end position="125"/>
    </location>
    <ligand>
        <name>substrate</name>
    </ligand>
</feature>
<comment type="catalytic activity">
    <reaction evidence="8 10">
        <text>(S)-lactate + NAD(+) = pyruvate + NADH + H(+)</text>
        <dbReference type="Rhea" id="RHEA:23444"/>
        <dbReference type="ChEBI" id="CHEBI:15361"/>
        <dbReference type="ChEBI" id="CHEBI:15378"/>
        <dbReference type="ChEBI" id="CHEBI:16651"/>
        <dbReference type="ChEBI" id="CHEBI:57540"/>
        <dbReference type="ChEBI" id="CHEBI:57945"/>
        <dbReference type="EC" id="1.1.1.27"/>
    </reaction>
</comment>
<comment type="pathway">
    <text evidence="1 10">Fermentation; pyruvate fermentation to lactate; (S)-lactate from pyruvate: step 1/1.</text>
</comment>
<dbReference type="SUPFAM" id="SSF51735">
    <property type="entry name" value="NAD(P)-binding Rossmann-fold domains"/>
    <property type="match status" value="1"/>
</dbReference>
<dbReference type="InterPro" id="IPR036291">
    <property type="entry name" value="NAD(P)-bd_dom_sf"/>
</dbReference>
<reference evidence="15 16" key="1">
    <citation type="journal article" date="2015" name="Genome Announc.">
        <title>Expanding the biotechnology potential of lactobacilli through comparative genomics of 213 strains and associated genera.</title>
        <authorList>
            <person name="Sun Z."/>
            <person name="Harris H.M."/>
            <person name="McCann A."/>
            <person name="Guo C."/>
            <person name="Argimon S."/>
            <person name="Zhang W."/>
            <person name="Yang X."/>
            <person name="Jeffery I.B."/>
            <person name="Cooney J.C."/>
            <person name="Kagawa T.F."/>
            <person name="Liu W."/>
            <person name="Song Y."/>
            <person name="Salvetti E."/>
            <person name="Wrobel A."/>
            <person name="Rasinkangas P."/>
            <person name="Parkhill J."/>
            <person name="Rea M.C."/>
            <person name="O'Sullivan O."/>
            <person name="Ritari J."/>
            <person name="Douillard F.P."/>
            <person name="Paul Ross R."/>
            <person name="Yang R."/>
            <person name="Briner A.E."/>
            <person name="Felis G.E."/>
            <person name="de Vos W.M."/>
            <person name="Barrangou R."/>
            <person name="Klaenhammer T.R."/>
            <person name="Caufield P.W."/>
            <person name="Cui Y."/>
            <person name="Zhang H."/>
            <person name="O'Toole P.W."/>
        </authorList>
    </citation>
    <scope>NUCLEOTIDE SEQUENCE [LARGE SCALE GENOMIC DNA]</scope>
    <source>
        <strain evidence="15 16">DSM 16045</strain>
    </source>
</reference>
<evidence type="ECO:0000313" key="16">
    <source>
        <dbReference type="Proteomes" id="UP000051739"/>
    </source>
</evidence>
<dbReference type="PANTHER" id="PTHR43128:SF16">
    <property type="entry name" value="L-LACTATE DEHYDROGENASE"/>
    <property type="match status" value="1"/>
</dbReference>
<dbReference type="HAMAP" id="MF_00488">
    <property type="entry name" value="Lactate_dehydrog"/>
    <property type="match status" value="1"/>
</dbReference>
<dbReference type="PIRSF" id="PIRSF000102">
    <property type="entry name" value="Lac_mal_DH"/>
    <property type="match status" value="1"/>
</dbReference>
<dbReference type="InterPro" id="IPR018177">
    <property type="entry name" value="L-lactate_DH_AS"/>
</dbReference>
<dbReference type="InterPro" id="IPR011304">
    <property type="entry name" value="L-lactate_DH"/>
</dbReference>
<evidence type="ECO:0000313" key="15">
    <source>
        <dbReference type="EMBL" id="KRM01127.1"/>
    </source>
</evidence>
<dbReference type="GO" id="GO:0006089">
    <property type="term" value="P:lactate metabolic process"/>
    <property type="evidence" value="ECO:0007669"/>
    <property type="project" value="TreeGrafter"/>
</dbReference>
<protein>
    <recommendedName>
        <fullName evidence="5 10">L-lactate dehydrogenase</fullName>
        <shortName evidence="10">L-LDH</shortName>
        <ecNumber evidence="4 10">1.1.1.27</ecNumber>
    </recommendedName>
</protein>
<evidence type="ECO:0000256" key="10">
    <source>
        <dbReference type="HAMAP-Rule" id="MF_00488"/>
    </source>
</evidence>
<feature type="binding site" evidence="10">
    <location>
        <begin position="81"/>
        <end position="82"/>
    </location>
    <ligand>
        <name>NAD(+)</name>
        <dbReference type="ChEBI" id="CHEBI:57540"/>
    </ligand>
</feature>
<dbReference type="CDD" id="cd05291">
    <property type="entry name" value="HicDH_like"/>
    <property type="match status" value="1"/>
</dbReference>
<feature type="binding site" evidence="10">
    <location>
        <position position="90"/>
    </location>
    <ligand>
        <name>substrate</name>
    </ligand>
</feature>
<dbReference type="Proteomes" id="UP000051739">
    <property type="component" value="Unassembled WGS sequence"/>
</dbReference>
<dbReference type="NCBIfam" id="TIGR01771">
    <property type="entry name" value="L-LDH-NAD"/>
    <property type="match status" value="1"/>
</dbReference>
<dbReference type="SUPFAM" id="SSF56327">
    <property type="entry name" value="LDH C-terminal domain-like"/>
    <property type="match status" value="1"/>
</dbReference>